<protein>
    <submittedName>
        <fullName evidence="1">Uncharacterized protein</fullName>
    </submittedName>
</protein>
<feature type="non-terminal residue" evidence="1">
    <location>
        <position position="1"/>
    </location>
</feature>
<gene>
    <name evidence="1" type="ORF">S03H2_59123</name>
</gene>
<organism evidence="1">
    <name type="scientific">marine sediment metagenome</name>
    <dbReference type="NCBI Taxonomy" id="412755"/>
    <lineage>
        <taxon>unclassified sequences</taxon>
        <taxon>metagenomes</taxon>
        <taxon>ecological metagenomes</taxon>
    </lineage>
</organism>
<feature type="non-terminal residue" evidence="1">
    <location>
        <position position="246"/>
    </location>
</feature>
<dbReference type="EMBL" id="BARU01037999">
    <property type="protein sequence ID" value="GAH79802.1"/>
    <property type="molecule type" value="Genomic_DNA"/>
</dbReference>
<evidence type="ECO:0000313" key="1">
    <source>
        <dbReference type="EMBL" id="GAH79802.1"/>
    </source>
</evidence>
<accession>X1IDN5</accession>
<dbReference type="Gene3D" id="3.20.20.210">
    <property type="match status" value="1"/>
</dbReference>
<sequence>WEAILKGQKPDRLPMDYWATAEAKEKLMRYLNCSSEEELYKKLHIDKSVGVGPVYVGPKLEQNTDMYGLRYRNIEYNGGVYAECIYHPLTKYETIEEIEQNYVWPTVDWFDYNVIPTQLKGKEEYPVQGGGSEPFLIYKDLRGQEQAFMDLILHPDIVDYCLDKLFDFCYENTLRIYEQIPGKITFSFIGEDMGAENNLMYSPDQIRRFLLPRMKRMIDLVHEADAYAFHHDDGAIRKIIPDLIGI</sequence>
<name>X1IDN5_9ZZZZ</name>
<comment type="caution">
    <text evidence="1">The sequence shown here is derived from an EMBL/GenBank/DDBJ whole genome shotgun (WGS) entry which is preliminary data.</text>
</comment>
<dbReference type="SUPFAM" id="SSF51726">
    <property type="entry name" value="UROD/MetE-like"/>
    <property type="match status" value="1"/>
</dbReference>
<dbReference type="AlphaFoldDB" id="X1IDN5"/>
<dbReference type="InterPro" id="IPR038071">
    <property type="entry name" value="UROD/MetE-like_sf"/>
</dbReference>
<reference evidence="1" key="1">
    <citation type="journal article" date="2014" name="Front. Microbiol.">
        <title>High frequency of phylogenetically diverse reductive dehalogenase-homologous genes in deep subseafloor sedimentary metagenomes.</title>
        <authorList>
            <person name="Kawai M."/>
            <person name="Futagami T."/>
            <person name="Toyoda A."/>
            <person name="Takaki Y."/>
            <person name="Nishi S."/>
            <person name="Hori S."/>
            <person name="Arai W."/>
            <person name="Tsubouchi T."/>
            <person name="Morono Y."/>
            <person name="Uchiyama I."/>
            <person name="Ito T."/>
            <person name="Fujiyama A."/>
            <person name="Inagaki F."/>
            <person name="Takami H."/>
        </authorList>
    </citation>
    <scope>NUCLEOTIDE SEQUENCE</scope>
    <source>
        <strain evidence="1">Expedition CK06-06</strain>
    </source>
</reference>
<proteinExistence type="predicted"/>